<dbReference type="Gene3D" id="3.30.1910.20">
    <property type="entry name" value="asparaginyl-tRNA synthetase, N-terminal domain"/>
    <property type="match status" value="1"/>
</dbReference>
<keyword evidence="1" id="KW-0732">Signal</keyword>
<keyword evidence="3" id="KW-1185">Reference proteome</keyword>
<comment type="caution">
    <text evidence="2">The sequence shown here is derived from an EMBL/GenBank/DDBJ whole genome shotgun (WGS) entry which is preliminary data.</text>
</comment>
<sequence>MKKFCALVVILTLLCPSAYAEGMITFSGKTDFGKMITVMTVKDNGNYSLPDFDDIGYINQTTADENGNYAIGIPISQFDSGYKLFSNENLRRVIYVSQNGNDSADGSKTAPYKTLLKALSVCGDNAMIVLSDIVSVPNGAWYNCDAENVTISGKNPENGEIDGGLDFTKAVGVHFNFSVTFENMTFNTLASDLSDYNAKVNKIFACGNKIVFGENLTMDNPIDVFGGHSINHTVESTDVTVKSGIYRRIYGGGEQSAVTGDTHIKIYGMNEKFSANDDNSNYYKSWISGGGKNSGATVGGGSYIEFYGGVCAVVSGVGIGAEVLGDTHITQKGGRIMNIYGGSADEKTVHKGNSHISIEGGTAESVFGGSYCADFIGNTDVSVTDGEILRRIYGGCYNDWTGSWKGDCSVSGTACVTVGKNEKIVTLGDLKGTNRLNAGIFGGSRTANQKDSETAVVIFSQNSYDEKIKYLGDVTGYDDVFEPFCNFIVKSGEGGSVVSKGENVIGIMPNIGKNAVIGGETVTKSSYTLSDYLTEITFADGITLSNADIKNDNGTVKPSVYIGIGKTKKLSGNEMLIAVISNAENDTEIEKAKVDKEGNYAFDFDINSGIQNAYVKFYLWDMTGLKPLGEPVILAVR</sequence>
<dbReference type="RefSeq" id="WP_262432004.1">
    <property type="nucleotide sequence ID" value="NZ_JACRTE010000006.1"/>
</dbReference>
<feature type="signal peptide" evidence="1">
    <location>
        <begin position="1"/>
        <end position="20"/>
    </location>
</feature>
<evidence type="ECO:0008006" key="4">
    <source>
        <dbReference type="Google" id="ProtNLM"/>
    </source>
</evidence>
<reference evidence="2" key="1">
    <citation type="submission" date="2020-08" db="EMBL/GenBank/DDBJ databases">
        <title>Genome public.</title>
        <authorList>
            <person name="Liu C."/>
            <person name="Sun Q."/>
        </authorList>
    </citation>
    <scope>NUCLEOTIDE SEQUENCE</scope>
    <source>
        <strain evidence="2">NSJ-50</strain>
    </source>
</reference>
<accession>A0A926FC35</accession>
<gene>
    <name evidence="2" type="ORF">H8706_06600</name>
</gene>
<feature type="chain" id="PRO_5037647794" description="Bacterial repeat domain-containing protein" evidence="1">
    <location>
        <begin position="21"/>
        <end position="637"/>
    </location>
</feature>
<evidence type="ECO:0000256" key="1">
    <source>
        <dbReference type="SAM" id="SignalP"/>
    </source>
</evidence>
<dbReference type="Proteomes" id="UP000647416">
    <property type="component" value="Unassembled WGS sequence"/>
</dbReference>
<evidence type="ECO:0000313" key="2">
    <source>
        <dbReference type="EMBL" id="MBC8596537.1"/>
    </source>
</evidence>
<proteinExistence type="predicted"/>
<organism evidence="2 3">
    <name type="scientific">Qingrenia yutianensis</name>
    <dbReference type="NCBI Taxonomy" id="2763676"/>
    <lineage>
        <taxon>Bacteria</taxon>
        <taxon>Bacillati</taxon>
        <taxon>Bacillota</taxon>
        <taxon>Clostridia</taxon>
        <taxon>Eubacteriales</taxon>
        <taxon>Oscillospiraceae</taxon>
        <taxon>Qingrenia</taxon>
    </lineage>
</organism>
<dbReference type="AlphaFoldDB" id="A0A926FC35"/>
<protein>
    <recommendedName>
        <fullName evidence="4">Bacterial repeat domain-containing protein</fullName>
    </recommendedName>
</protein>
<dbReference type="EMBL" id="JACRTE010000006">
    <property type="protein sequence ID" value="MBC8596537.1"/>
    <property type="molecule type" value="Genomic_DNA"/>
</dbReference>
<name>A0A926FC35_9FIRM</name>
<evidence type="ECO:0000313" key="3">
    <source>
        <dbReference type="Proteomes" id="UP000647416"/>
    </source>
</evidence>